<gene>
    <name evidence="2" type="ORF">A0H81_09507</name>
</gene>
<accession>A0A1C7M1C0</accession>
<keyword evidence="3" id="KW-1185">Reference proteome</keyword>
<feature type="region of interest" description="Disordered" evidence="1">
    <location>
        <begin position="46"/>
        <end position="122"/>
    </location>
</feature>
<organism evidence="2 3">
    <name type="scientific">Grifola frondosa</name>
    <name type="common">Maitake</name>
    <name type="synonym">Polyporus frondosus</name>
    <dbReference type="NCBI Taxonomy" id="5627"/>
    <lineage>
        <taxon>Eukaryota</taxon>
        <taxon>Fungi</taxon>
        <taxon>Dikarya</taxon>
        <taxon>Basidiomycota</taxon>
        <taxon>Agaricomycotina</taxon>
        <taxon>Agaricomycetes</taxon>
        <taxon>Polyporales</taxon>
        <taxon>Grifolaceae</taxon>
        <taxon>Grifola</taxon>
    </lineage>
</organism>
<sequence length="122" mass="12898">MCLDAGFDAHPRRTAFGAPSAGGFQRCALGGRLSIRAVQLSASVSAGSVNRGGSVNRVRGSSAGLGAGSGRRQQRQDKSTSKATAWERQPRKRVDSAPPGMHELYGFGQSQTRLCRNTRAHS</sequence>
<comment type="caution">
    <text evidence="2">The sequence shown here is derived from an EMBL/GenBank/DDBJ whole genome shotgun (WGS) entry which is preliminary data.</text>
</comment>
<name>A0A1C7M1C0_GRIFR</name>
<protein>
    <submittedName>
        <fullName evidence="2">Uncharacterized protein</fullName>
    </submittedName>
</protein>
<proteinExistence type="predicted"/>
<evidence type="ECO:0000313" key="3">
    <source>
        <dbReference type="Proteomes" id="UP000092993"/>
    </source>
</evidence>
<evidence type="ECO:0000256" key="1">
    <source>
        <dbReference type="SAM" id="MobiDB-lite"/>
    </source>
</evidence>
<evidence type="ECO:0000313" key="2">
    <source>
        <dbReference type="EMBL" id="OBZ70725.1"/>
    </source>
</evidence>
<dbReference type="EMBL" id="LUGG01000013">
    <property type="protein sequence ID" value="OBZ70725.1"/>
    <property type="molecule type" value="Genomic_DNA"/>
</dbReference>
<reference evidence="2 3" key="1">
    <citation type="submission" date="2016-03" db="EMBL/GenBank/DDBJ databases">
        <title>Whole genome sequencing of Grifola frondosa 9006-11.</title>
        <authorList>
            <person name="Min B."/>
            <person name="Park H."/>
            <person name="Kim J.-G."/>
            <person name="Cho H."/>
            <person name="Oh Y.-L."/>
            <person name="Kong W.-S."/>
            <person name="Choi I.-G."/>
        </authorList>
    </citation>
    <scope>NUCLEOTIDE SEQUENCE [LARGE SCALE GENOMIC DNA]</scope>
    <source>
        <strain evidence="2 3">9006-11</strain>
    </source>
</reference>
<dbReference type="AlphaFoldDB" id="A0A1C7M1C0"/>
<dbReference type="Proteomes" id="UP000092993">
    <property type="component" value="Unassembled WGS sequence"/>
</dbReference>